<keyword evidence="4 5" id="KW-0472">Membrane</keyword>
<dbReference type="SUPFAM" id="SSF81321">
    <property type="entry name" value="Family A G protein-coupled receptor-like"/>
    <property type="match status" value="1"/>
</dbReference>
<dbReference type="PROSITE" id="PS50262">
    <property type="entry name" value="G_PROTEIN_RECEP_F1_2"/>
    <property type="match status" value="1"/>
</dbReference>
<dbReference type="AlphaFoldDB" id="A0A814YJT7"/>
<dbReference type="InterPro" id="IPR000276">
    <property type="entry name" value="GPCR_Rhodpsn"/>
</dbReference>
<comment type="subcellular location">
    <subcellularLocation>
        <location evidence="1">Membrane</location>
    </subcellularLocation>
</comment>
<feature type="transmembrane region" description="Helical" evidence="5">
    <location>
        <begin position="142"/>
        <end position="166"/>
    </location>
</feature>
<reference evidence="7" key="1">
    <citation type="submission" date="2021-02" db="EMBL/GenBank/DDBJ databases">
        <authorList>
            <person name="Nowell W R."/>
        </authorList>
    </citation>
    <scope>NUCLEOTIDE SEQUENCE</scope>
</reference>
<evidence type="ECO:0000313" key="8">
    <source>
        <dbReference type="Proteomes" id="UP000663828"/>
    </source>
</evidence>
<evidence type="ECO:0000256" key="3">
    <source>
        <dbReference type="ARBA" id="ARBA00022989"/>
    </source>
</evidence>
<feature type="domain" description="G-protein coupled receptors family 1 profile" evidence="6">
    <location>
        <begin position="42"/>
        <end position="293"/>
    </location>
</feature>
<evidence type="ECO:0000256" key="5">
    <source>
        <dbReference type="SAM" id="Phobius"/>
    </source>
</evidence>
<dbReference type="InterPro" id="IPR017452">
    <property type="entry name" value="GPCR_Rhodpsn_7TM"/>
</dbReference>
<proteinExistence type="predicted"/>
<evidence type="ECO:0000256" key="4">
    <source>
        <dbReference type="ARBA" id="ARBA00023136"/>
    </source>
</evidence>
<name>A0A814YJT7_ADIRI</name>
<sequence length="336" mass="39377">MMSTNNSSNTDDTSSDSSEISLPRIVRFWFFLLSDIPSIICTFCIIVHIIMNRTRRHALQNHTILVILLTNLPVQLPDMILYLIFYQYNSFVTSKPIVCIIWWWIDITFYNGGVILLAWLALERHILIFHHQWVGNRKGRFLFHYFPLISLVTYVLLFYIIAVFFIPCENSYDYTAPACGISPCYQSYGVFGFWDLFANNWAPIILEGIISIALILRVQWQKRRLHQSDQWRKQRRMIIQLCLVTGINMCINLPIYLITFAHMCGLPSDYGAQARLYFYFFAYYITLLFPFTALSQYPELRKTIEKKIFCMSTTRPHHLSTVATTKRVIPIGTTDL</sequence>
<accession>A0A814YJT7</accession>
<comment type="caution">
    <text evidence="7">The sequence shown here is derived from an EMBL/GenBank/DDBJ whole genome shotgun (WGS) entry which is preliminary data.</text>
</comment>
<keyword evidence="3 5" id="KW-1133">Transmembrane helix</keyword>
<feature type="transmembrane region" description="Helical" evidence="5">
    <location>
        <begin position="63"/>
        <end position="88"/>
    </location>
</feature>
<evidence type="ECO:0000256" key="1">
    <source>
        <dbReference type="ARBA" id="ARBA00004370"/>
    </source>
</evidence>
<evidence type="ECO:0000259" key="6">
    <source>
        <dbReference type="PROSITE" id="PS50262"/>
    </source>
</evidence>
<evidence type="ECO:0000313" key="7">
    <source>
        <dbReference type="EMBL" id="CAF1231350.1"/>
    </source>
</evidence>
<organism evidence="7 8">
    <name type="scientific">Adineta ricciae</name>
    <name type="common">Rotifer</name>
    <dbReference type="NCBI Taxonomy" id="249248"/>
    <lineage>
        <taxon>Eukaryota</taxon>
        <taxon>Metazoa</taxon>
        <taxon>Spiralia</taxon>
        <taxon>Gnathifera</taxon>
        <taxon>Rotifera</taxon>
        <taxon>Eurotatoria</taxon>
        <taxon>Bdelloidea</taxon>
        <taxon>Adinetida</taxon>
        <taxon>Adinetidae</taxon>
        <taxon>Adineta</taxon>
    </lineage>
</organism>
<dbReference type="Gene3D" id="1.20.1070.10">
    <property type="entry name" value="Rhodopsin 7-helix transmembrane proteins"/>
    <property type="match status" value="1"/>
</dbReference>
<dbReference type="GO" id="GO:0016020">
    <property type="term" value="C:membrane"/>
    <property type="evidence" value="ECO:0007669"/>
    <property type="project" value="UniProtKB-SubCell"/>
</dbReference>
<feature type="transmembrane region" description="Helical" evidence="5">
    <location>
        <begin position="238"/>
        <end position="257"/>
    </location>
</feature>
<feature type="transmembrane region" description="Helical" evidence="5">
    <location>
        <begin position="100"/>
        <end position="122"/>
    </location>
</feature>
<protein>
    <recommendedName>
        <fullName evidence="6">G-protein coupled receptors family 1 profile domain-containing protein</fullName>
    </recommendedName>
</protein>
<dbReference type="Proteomes" id="UP000663828">
    <property type="component" value="Unassembled WGS sequence"/>
</dbReference>
<gene>
    <name evidence="7" type="ORF">XAT740_LOCUS25242</name>
</gene>
<keyword evidence="8" id="KW-1185">Reference proteome</keyword>
<feature type="transmembrane region" description="Helical" evidence="5">
    <location>
        <begin position="28"/>
        <end position="51"/>
    </location>
</feature>
<dbReference type="PROSITE" id="PS00237">
    <property type="entry name" value="G_PROTEIN_RECEP_F1_1"/>
    <property type="match status" value="1"/>
</dbReference>
<dbReference type="GO" id="GO:0004930">
    <property type="term" value="F:G protein-coupled receptor activity"/>
    <property type="evidence" value="ECO:0007669"/>
    <property type="project" value="InterPro"/>
</dbReference>
<keyword evidence="2 5" id="KW-0812">Transmembrane</keyword>
<feature type="transmembrane region" description="Helical" evidence="5">
    <location>
        <begin position="201"/>
        <end position="218"/>
    </location>
</feature>
<dbReference type="EMBL" id="CAJNOR010001990">
    <property type="protein sequence ID" value="CAF1231350.1"/>
    <property type="molecule type" value="Genomic_DNA"/>
</dbReference>
<feature type="transmembrane region" description="Helical" evidence="5">
    <location>
        <begin position="277"/>
        <end position="297"/>
    </location>
</feature>
<evidence type="ECO:0000256" key="2">
    <source>
        <dbReference type="ARBA" id="ARBA00022692"/>
    </source>
</evidence>